<protein>
    <submittedName>
        <fullName evidence="3">Uncharacterized protein</fullName>
    </submittedName>
</protein>
<gene>
    <name evidence="3" type="ORF">E2C01_075194</name>
</gene>
<keyword evidence="4" id="KW-1185">Reference proteome</keyword>
<reference evidence="3 4" key="1">
    <citation type="submission" date="2019-05" db="EMBL/GenBank/DDBJ databases">
        <title>Another draft genome of Portunus trituberculatus and its Hox gene families provides insights of decapod evolution.</title>
        <authorList>
            <person name="Jeong J.-H."/>
            <person name="Song I."/>
            <person name="Kim S."/>
            <person name="Choi T."/>
            <person name="Kim D."/>
            <person name="Ryu S."/>
            <person name="Kim W."/>
        </authorList>
    </citation>
    <scope>NUCLEOTIDE SEQUENCE [LARGE SCALE GENOMIC DNA]</scope>
    <source>
        <tissue evidence="3">Muscle</tissue>
    </source>
</reference>
<dbReference type="AlphaFoldDB" id="A0A5B7I5I4"/>
<dbReference type="Proteomes" id="UP000324222">
    <property type="component" value="Unassembled WGS sequence"/>
</dbReference>
<evidence type="ECO:0000313" key="3">
    <source>
        <dbReference type="EMBL" id="MPC80611.1"/>
    </source>
</evidence>
<evidence type="ECO:0000256" key="1">
    <source>
        <dbReference type="SAM" id="MobiDB-lite"/>
    </source>
</evidence>
<organism evidence="3 4">
    <name type="scientific">Portunus trituberculatus</name>
    <name type="common">Swimming crab</name>
    <name type="synonym">Neptunus trituberculatus</name>
    <dbReference type="NCBI Taxonomy" id="210409"/>
    <lineage>
        <taxon>Eukaryota</taxon>
        <taxon>Metazoa</taxon>
        <taxon>Ecdysozoa</taxon>
        <taxon>Arthropoda</taxon>
        <taxon>Crustacea</taxon>
        <taxon>Multicrustacea</taxon>
        <taxon>Malacostraca</taxon>
        <taxon>Eumalacostraca</taxon>
        <taxon>Eucarida</taxon>
        <taxon>Decapoda</taxon>
        <taxon>Pleocyemata</taxon>
        <taxon>Brachyura</taxon>
        <taxon>Eubrachyura</taxon>
        <taxon>Portunoidea</taxon>
        <taxon>Portunidae</taxon>
        <taxon>Portuninae</taxon>
        <taxon>Portunus</taxon>
    </lineage>
</organism>
<keyword evidence="2" id="KW-0732">Signal</keyword>
<dbReference type="EMBL" id="VSRR010054512">
    <property type="protein sequence ID" value="MPC80611.1"/>
    <property type="molecule type" value="Genomic_DNA"/>
</dbReference>
<feature type="region of interest" description="Disordered" evidence="1">
    <location>
        <begin position="42"/>
        <end position="73"/>
    </location>
</feature>
<proteinExistence type="predicted"/>
<name>A0A5B7I5I4_PORTR</name>
<feature type="signal peptide" evidence="2">
    <location>
        <begin position="1"/>
        <end position="26"/>
    </location>
</feature>
<evidence type="ECO:0000313" key="4">
    <source>
        <dbReference type="Proteomes" id="UP000324222"/>
    </source>
</evidence>
<feature type="chain" id="PRO_5023084911" evidence="2">
    <location>
        <begin position="27"/>
        <end position="116"/>
    </location>
</feature>
<comment type="caution">
    <text evidence="3">The sequence shown here is derived from an EMBL/GenBank/DDBJ whole genome shotgun (WGS) entry which is preliminary data.</text>
</comment>
<sequence>MDPGMNANVFLFNISGLFLRVVRCGAADECVPSAATEQVPASEVTCAPQGRPPHARGSSSAAPHRAAKVTNKAASDGHRYSRWPPCFTLVCRLALPLCLLLTPTTSRYLFCPSQYF</sequence>
<accession>A0A5B7I5I4</accession>
<evidence type="ECO:0000256" key="2">
    <source>
        <dbReference type="SAM" id="SignalP"/>
    </source>
</evidence>